<accession>A0A7C3V013</accession>
<keyword evidence="3" id="KW-0472">Membrane</keyword>
<dbReference type="Gene3D" id="3.40.50.360">
    <property type="match status" value="1"/>
</dbReference>
<dbReference type="GO" id="GO:0016491">
    <property type="term" value="F:oxidoreductase activity"/>
    <property type="evidence" value="ECO:0007669"/>
    <property type="project" value="InterPro"/>
</dbReference>
<evidence type="ECO:0000259" key="4">
    <source>
        <dbReference type="Pfam" id="PF03358"/>
    </source>
</evidence>
<dbReference type="Pfam" id="PF03358">
    <property type="entry name" value="FMN_red"/>
    <property type="match status" value="1"/>
</dbReference>
<comment type="caution">
    <text evidence="5">The sequence shown here is derived from an EMBL/GenBank/DDBJ whole genome shotgun (WGS) entry which is preliminary data.</text>
</comment>
<evidence type="ECO:0000313" key="5">
    <source>
        <dbReference type="EMBL" id="HGF35637.1"/>
    </source>
</evidence>
<dbReference type="SUPFAM" id="SSF52218">
    <property type="entry name" value="Flavoproteins"/>
    <property type="match status" value="1"/>
</dbReference>
<gene>
    <name evidence="5" type="ORF">ENW96_14860</name>
</gene>
<keyword evidence="2" id="KW-0288">FMN</keyword>
<feature type="domain" description="NADPH-dependent FMN reductase-like" evidence="4">
    <location>
        <begin position="1"/>
        <end position="156"/>
    </location>
</feature>
<dbReference type="PANTHER" id="PTHR43278">
    <property type="entry name" value="NAD(P)H-DEPENDENT FMN-CONTAINING OXIDOREDUCTASE YWQN-RELATED"/>
    <property type="match status" value="1"/>
</dbReference>
<dbReference type="InterPro" id="IPR005025">
    <property type="entry name" value="FMN_Rdtase-like_dom"/>
</dbReference>
<organism evidence="5">
    <name type="scientific">Desulfobacca acetoxidans</name>
    <dbReference type="NCBI Taxonomy" id="60893"/>
    <lineage>
        <taxon>Bacteria</taxon>
        <taxon>Pseudomonadati</taxon>
        <taxon>Thermodesulfobacteriota</taxon>
        <taxon>Desulfobaccia</taxon>
        <taxon>Desulfobaccales</taxon>
        <taxon>Desulfobaccaceae</taxon>
        <taxon>Desulfobacca</taxon>
    </lineage>
</organism>
<dbReference type="InterPro" id="IPR029039">
    <property type="entry name" value="Flavoprotein-like_sf"/>
</dbReference>
<name>A0A7C3V013_9BACT</name>
<feature type="transmembrane region" description="Helical" evidence="3">
    <location>
        <begin position="135"/>
        <end position="154"/>
    </location>
</feature>
<reference evidence="5" key="1">
    <citation type="journal article" date="2020" name="mSystems">
        <title>Genome- and Community-Level Interaction Insights into Carbon Utilization and Element Cycling Functions of Hydrothermarchaeota in Hydrothermal Sediment.</title>
        <authorList>
            <person name="Zhou Z."/>
            <person name="Liu Y."/>
            <person name="Xu W."/>
            <person name="Pan J."/>
            <person name="Luo Z.H."/>
            <person name="Li M."/>
        </authorList>
    </citation>
    <scope>NUCLEOTIDE SEQUENCE [LARGE SCALE GENOMIC DNA]</scope>
    <source>
        <strain evidence="5">SpSt-897</strain>
    </source>
</reference>
<keyword evidence="3" id="KW-0812">Transmembrane</keyword>
<dbReference type="AlphaFoldDB" id="A0A7C3V013"/>
<evidence type="ECO:0000256" key="2">
    <source>
        <dbReference type="ARBA" id="ARBA00022643"/>
    </source>
</evidence>
<evidence type="ECO:0000256" key="3">
    <source>
        <dbReference type="SAM" id="Phobius"/>
    </source>
</evidence>
<sequence>MKIIAICGSPRPKGNTYHLLQEAIKVLNQQGIDTEYISLHDRDIRPCLACEKCAKEKNRCAQEDDFNALYEVMAKADGLIVGSPVYFGSATPNIMALLDRAGYVSRMGDNVFARKVGSPIVVARRAGVNFTYAQLLYFFMIMGMVVPGSTYWPIAYGRKEGEVLKDEEGMKTVITLAENIAWLLKKLK</sequence>
<dbReference type="EMBL" id="DTMF01000360">
    <property type="protein sequence ID" value="HGF35637.1"/>
    <property type="molecule type" value="Genomic_DNA"/>
</dbReference>
<keyword evidence="3" id="KW-1133">Transmembrane helix</keyword>
<protein>
    <submittedName>
        <fullName evidence="5">Flavodoxin family protein</fullName>
    </submittedName>
</protein>
<dbReference type="InterPro" id="IPR051796">
    <property type="entry name" value="ISF_SsuE-like"/>
</dbReference>
<dbReference type="PANTHER" id="PTHR43278:SF4">
    <property type="entry name" value="NAD(P)H-DEPENDENT FMN-CONTAINING OXIDOREDUCTASE YWQN-RELATED"/>
    <property type="match status" value="1"/>
</dbReference>
<keyword evidence="1" id="KW-0285">Flavoprotein</keyword>
<evidence type="ECO:0000256" key="1">
    <source>
        <dbReference type="ARBA" id="ARBA00022630"/>
    </source>
</evidence>
<proteinExistence type="predicted"/>